<dbReference type="PANTHER" id="PTHR43581">
    <property type="entry name" value="ATP/GTP PHOSPHATASE"/>
    <property type="match status" value="1"/>
</dbReference>
<organism evidence="3 4">
    <name type="scientific">Pontibacter aydingkolensis</name>
    <dbReference type="NCBI Taxonomy" id="1911536"/>
    <lineage>
        <taxon>Bacteria</taxon>
        <taxon>Pseudomonadati</taxon>
        <taxon>Bacteroidota</taxon>
        <taxon>Cytophagia</taxon>
        <taxon>Cytophagales</taxon>
        <taxon>Hymenobacteraceae</taxon>
        <taxon>Pontibacter</taxon>
    </lineage>
</organism>
<sequence length="623" mass="69865">MKLVKVKIKNFRCYRNEMEVNFNDLTALIGKNDAGKSTILEALEIFFNNSTVVIDKDDLNKDSLAAGELKIEISCFFSELPSRIIIDAANHTSLQDEYLVNTEGLLEIKKVFPCTAAKPKGQVFIVANHPITSNASDLLQLKRNELRTRATDLGVVSDNYNANVNSSIRQAIWQHVENLNFALTDIPVDKEDSKKLWEALEKWLPVFALFQSDRKSREDDKEITDPMKVAINEALQEVSADLLLIQQRVHDKALEVANRTLQKLQEMNPALANELKPDFKAEPKWNSIFSLTLASDRDIPINKRGSGVRRLIVLNFFRAEAERRRQTVNNPSIIYAFEEPETSQHPDHQILLVQAFKELAEAPNTQILLTTHTPSLGGLIESENLRFVTKDEHGIAIVKEGENDVLQCIARTLGVLPDPLASTIKLMVCVEGPNDIAFLKNVSPIVREIDPSLPDLNNEPSVAIIPLGGGTLKDWVNNDYLKGLGLPEYHIYDRDDPSNPPYLAAAQAVIGRGGYHYAVLTNKRETENYIHHEAINRLLGTSIVPFTDTCDVPALVAEAIHSSSESPNPWSDVQSDTKKKKISQAKKRLNYDVTPQMTADEFQAADPGNEILGWFREIKLRIN</sequence>
<dbReference type="GO" id="GO:0005524">
    <property type="term" value="F:ATP binding"/>
    <property type="evidence" value="ECO:0007669"/>
    <property type="project" value="UniProtKB-KW"/>
</dbReference>
<feature type="region of interest" description="Disordered" evidence="1">
    <location>
        <begin position="563"/>
        <end position="585"/>
    </location>
</feature>
<keyword evidence="3" id="KW-0067">ATP-binding</keyword>
<accession>A0ABS7CVM3</accession>
<feature type="domain" description="Endonuclease GajA/Old nuclease/RecF-like AAA" evidence="2">
    <location>
        <begin position="1"/>
        <end position="375"/>
    </location>
</feature>
<dbReference type="InterPro" id="IPR051396">
    <property type="entry name" value="Bact_Antivir_Def_Nuclease"/>
</dbReference>
<dbReference type="Gene3D" id="3.40.50.300">
    <property type="entry name" value="P-loop containing nucleotide triphosphate hydrolases"/>
    <property type="match status" value="1"/>
</dbReference>
<name>A0ABS7CVM3_9BACT</name>
<dbReference type="SUPFAM" id="SSF52540">
    <property type="entry name" value="P-loop containing nucleoside triphosphate hydrolases"/>
    <property type="match status" value="1"/>
</dbReference>
<keyword evidence="4" id="KW-1185">Reference proteome</keyword>
<dbReference type="RefSeq" id="WP_219877710.1">
    <property type="nucleotide sequence ID" value="NZ_JAHYXK010000009.1"/>
</dbReference>
<dbReference type="Pfam" id="PF13175">
    <property type="entry name" value="AAA_15"/>
    <property type="match status" value="1"/>
</dbReference>
<evidence type="ECO:0000313" key="4">
    <source>
        <dbReference type="Proteomes" id="UP000813018"/>
    </source>
</evidence>
<dbReference type="Proteomes" id="UP000813018">
    <property type="component" value="Unassembled WGS sequence"/>
</dbReference>
<comment type="caution">
    <text evidence="3">The sequence shown here is derived from an EMBL/GenBank/DDBJ whole genome shotgun (WGS) entry which is preliminary data.</text>
</comment>
<gene>
    <name evidence="3" type="ORF">K0O23_12220</name>
</gene>
<evidence type="ECO:0000256" key="1">
    <source>
        <dbReference type="SAM" id="MobiDB-lite"/>
    </source>
</evidence>
<proteinExistence type="predicted"/>
<evidence type="ECO:0000313" key="3">
    <source>
        <dbReference type="EMBL" id="MBW7467833.1"/>
    </source>
</evidence>
<keyword evidence="3" id="KW-0547">Nucleotide-binding</keyword>
<feature type="compositionally biased region" description="Polar residues" evidence="1">
    <location>
        <begin position="563"/>
        <end position="574"/>
    </location>
</feature>
<reference evidence="3 4" key="1">
    <citation type="journal article" date="2016" name="Int. J. Syst. Evol. Microbiol.">
        <title>Pontibacter aydingkolensis sp. nov., isolated from soil of a salt lake.</title>
        <authorList>
            <person name="Osman G."/>
            <person name="Zhang T."/>
            <person name="Lou K."/>
            <person name="Gao Y."/>
            <person name="Chang W."/>
            <person name="Lin Q."/>
            <person name="Yang H.M."/>
            <person name="Huo X.D."/>
            <person name="Wang N."/>
        </authorList>
    </citation>
    <scope>NUCLEOTIDE SEQUENCE [LARGE SCALE GENOMIC DNA]</scope>
    <source>
        <strain evidence="3 4">KACC 19255</strain>
    </source>
</reference>
<dbReference type="EMBL" id="JAHYXK010000009">
    <property type="protein sequence ID" value="MBW7467833.1"/>
    <property type="molecule type" value="Genomic_DNA"/>
</dbReference>
<protein>
    <submittedName>
        <fullName evidence="3">ATP-binding protein</fullName>
    </submittedName>
</protein>
<evidence type="ECO:0000259" key="2">
    <source>
        <dbReference type="Pfam" id="PF13175"/>
    </source>
</evidence>
<dbReference type="InterPro" id="IPR027417">
    <property type="entry name" value="P-loop_NTPase"/>
</dbReference>
<dbReference type="PANTHER" id="PTHR43581:SF4">
    <property type="entry name" value="ATP_GTP PHOSPHATASE"/>
    <property type="match status" value="1"/>
</dbReference>
<dbReference type="InterPro" id="IPR041685">
    <property type="entry name" value="AAA_GajA/Old/RecF-like"/>
</dbReference>